<keyword evidence="1" id="KW-0472">Membrane</keyword>
<evidence type="ECO:0000313" key="2">
    <source>
        <dbReference type="EMBL" id="RXT30342.1"/>
    </source>
</evidence>
<name>A0A4Q1UE00_9LACO</name>
<dbReference type="Proteomes" id="UP000290475">
    <property type="component" value="Unassembled WGS sequence"/>
</dbReference>
<keyword evidence="1" id="KW-0812">Transmembrane</keyword>
<dbReference type="RefSeq" id="WP_129300787.1">
    <property type="nucleotide sequence ID" value="NZ_MSSM01000002.1"/>
</dbReference>
<evidence type="ECO:0000313" key="3">
    <source>
        <dbReference type="Proteomes" id="UP000290475"/>
    </source>
</evidence>
<evidence type="ECO:0000256" key="1">
    <source>
        <dbReference type="SAM" id="Phobius"/>
    </source>
</evidence>
<dbReference type="AlphaFoldDB" id="A0A4Q1UE00"/>
<protein>
    <submittedName>
        <fullName evidence="2">Uncharacterized protein</fullName>
    </submittedName>
</protein>
<dbReference type="EMBL" id="MSSM01000002">
    <property type="protein sequence ID" value="RXT30342.1"/>
    <property type="molecule type" value="Genomic_DNA"/>
</dbReference>
<feature type="transmembrane region" description="Helical" evidence="1">
    <location>
        <begin position="77"/>
        <end position="99"/>
    </location>
</feature>
<proteinExistence type="predicted"/>
<feature type="transmembrane region" description="Helical" evidence="1">
    <location>
        <begin position="50"/>
        <end position="70"/>
    </location>
</feature>
<keyword evidence="1" id="KW-1133">Transmembrane helix</keyword>
<comment type="caution">
    <text evidence="2">The sequence shown here is derived from an EMBL/GenBank/DDBJ whole genome shotgun (WGS) entry which is preliminary data.</text>
</comment>
<gene>
    <name evidence="2" type="ORF">BVJ53_01145</name>
</gene>
<organism evidence="2 3">
    <name type="scientific">Lacticaseibacillus chiayiensis</name>
    <dbReference type="NCBI Taxonomy" id="2100821"/>
    <lineage>
        <taxon>Bacteria</taxon>
        <taxon>Bacillati</taxon>
        <taxon>Bacillota</taxon>
        <taxon>Bacilli</taxon>
        <taxon>Lactobacillales</taxon>
        <taxon>Lactobacillaceae</taxon>
        <taxon>Lacticaseibacillus</taxon>
    </lineage>
</organism>
<accession>A0A4Q1UE00</accession>
<feature type="transmembrane region" description="Helical" evidence="1">
    <location>
        <begin position="105"/>
        <end position="124"/>
    </location>
</feature>
<feature type="transmembrane region" description="Helical" evidence="1">
    <location>
        <begin position="23"/>
        <end position="44"/>
    </location>
</feature>
<reference evidence="2 3" key="1">
    <citation type="submission" date="2017-01" db="EMBL/GenBank/DDBJ databases">
        <title>Lactobacillus chiayiensis sp. nov., a lactic acid bacterium isolated from compost.</title>
        <authorList>
            <person name="Huang C.-H."/>
        </authorList>
    </citation>
    <scope>NUCLEOTIDE SEQUENCE [LARGE SCALE GENOMIC DNA]</scope>
    <source>
        <strain evidence="3">chh01</strain>
    </source>
</reference>
<sequence length="137" mass="15422">MIGTLISTVNAGLDTFIDFATNIIGGLLMTLFTGIRDVVGALWWHVLSPFFMQGWVMIIAALLVCVLAYFALPLFLWFFYSIMRVVVILAVAALAIFVMFQIGRVLTKVAILAFVFGYLPYLIIRKVRRRNTVTIPE</sequence>